<keyword evidence="1" id="KW-0378">Hydrolase</keyword>
<dbReference type="STRING" id="1073090.A0A1L9SSV6"/>
<dbReference type="Pfam" id="PF07859">
    <property type="entry name" value="Abhydrolase_3"/>
    <property type="match status" value="1"/>
</dbReference>
<dbReference type="InterPro" id="IPR029058">
    <property type="entry name" value="AB_hydrolase_fold"/>
</dbReference>
<protein>
    <recommendedName>
        <fullName evidence="2">Alpha/beta hydrolase fold-3 domain-containing protein</fullName>
    </recommendedName>
</protein>
<accession>A0A1L9SSV6</accession>
<dbReference type="AlphaFoldDB" id="A0A1L9SSV6"/>
<evidence type="ECO:0000313" key="4">
    <source>
        <dbReference type="Proteomes" id="UP000184188"/>
    </source>
</evidence>
<evidence type="ECO:0000256" key="1">
    <source>
        <dbReference type="ARBA" id="ARBA00022801"/>
    </source>
</evidence>
<name>A0A1L9SSV6_9EURO</name>
<dbReference type="InterPro" id="IPR050300">
    <property type="entry name" value="GDXG_lipolytic_enzyme"/>
</dbReference>
<dbReference type="EMBL" id="KV878337">
    <property type="protein sequence ID" value="OJJ50193.1"/>
    <property type="molecule type" value="Genomic_DNA"/>
</dbReference>
<proteinExistence type="predicted"/>
<organism evidence="3 4">
    <name type="scientific">Penicilliopsis zonata CBS 506.65</name>
    <dbReference type="NCBI Taxonomy" id="1073090"/>
    <lineage>
        <taxon>Eukaryota</taxon>
        <taxon>Fungi</taxon>
        <taxon>Dikarya</taxon>
        <taxon>Ascomycota</taxon>
        <taxon>Pezizomycotina</taxon>
        <taxon>Eurotiomycetes</taxon>
        <taxon>Eurotiomycetidae</taxon>
        <taxon>Eurotiales</taxon>
        <taxon>Aspergillaceae</taxon>
        <taxon>Penicilliopsis</taxon>
    </lineage>
</organism>
<dbReference type="Gene3D" id="3.40.50.1820">
    <property type="entry name" value="alpha/beta hydrolase"/>
    <property type="match status" value="1"/>
</dbReference>
<dbReference type="RefSeq" id="XP_022584703.1">
    <property type="nucleotide sequence ID" value="XM_022721039.1"/>
</dbReference>
<gene>
    <name evidence="3" type="ORF">ASPZODRAFT_1124063</name>
</gene>
<dbReference type="OrthoDB" id="2152029at2759"/>
<evidence type="ECO:0000313" key="3">
    <source>
        <dbReference type="EMBL" id="OJJ50193.1"/>
    </source>
</evidence>
<keyword evidence="4" id="KW-1185">Reference proteome</keyword>
<reference evidence="4" key="1">
    <citation type="journal article" date="2017" name="Genome Biol.">
        <title>Comparative genomics reveals high biological diversity and specific adaptations in the industrially and medically important fungal genus Aspergillus.</title>
        <authorList>
            <person name="de Vries R.P."/>
            <person name="Riley R."/>
            <person name="Wiebenga A."/>
            <person name="Aguilar-Osorio G."/>
            <person name="Amillis S."/>
            <person name="Uchima C.A."/>
            <person name="Anderluh G."/>
            <person name="Asadollahi M."/>
            <person name="Askin M."/>
            <person name="Barry K."/>
            <person name="Battaglia E."/>
            <person name="Bayram O."/>
            <person name="Benocci T."/>
            <person name="Braus-Stromeyer S.A."/>
            <person name="Caldana C."/>
            <person name="Canovas D."/>
            <person name="Cerqueira G.C."/>
            <person name="Chen F."/>
            <person name="Chen W."/>
            <person name="Choi C."/>
            <person name="Clum A."/>
            <person name="Dos Santos R.A."/>
            <person name="Damasio A.R."/>
            <person name="Diallinas G."/>
            <person name="Emri T."/>
            <person name="Fekete E."/>
            <person name="Flipphi M."/>
            <person name="Freyberg S."/>
            <person name="Gallo A."/>
            <person name="Gournas C."/>
            <person name="Habgood R."/>
            <person name="Hainaut M."/>
            <person name="Harispe M.L."/>
            <person name="Henrissat B."/>
            <person name="Hilden K.S."/>
            <person name="Hope R."/>
            <person name="Hossain A."/>
            <person name="Karabika E."/>
            <person name="Karaffa L."/>
            <person name="Karanyi Z."/>
            <person name="Krasevec N."/>
            <person name="Kuo A."/>
            <person name="Kusch H."/>
            <person name="LaButti K."/>
            <person name="Lagendijk E.L."/>
            <person name="Lapidus A."/>
            <person name="Levasseur A."/>
            <person name="Lindquist E."/>
            <person name="Lipzen A."/>
            <person name="Logrieco A.F."/>
            <person name="MacCabe A."/>
            <person name="Maekelae M.R."/>
            <person name="Malavazi I."/>
            <person name="Melin P."/>
            <person name="Meyer V."/>
            <person name="Mielnichuk N."/>
            <person name="Miskei M."/>
            <person name="Molnar A.P."/>
            <person name="Mule G."/>
            <person name="Ngan C.Y."/>
            <person name="Orejas M."/>
            <person name="Orosz E."/>
            <person name="Ouedraogo J.P."/>
            <person name="Overkamp K.M."/>
            <person name="Park H.-S."/>
            <person name="Perrone G."/>
            <person name="Piumi F."/>
            <person name="Punt P.J."/>
            <person name="Ram A.F."/>
            <person name="Ramon A."/>
            <person name="Rauscher S."/>
            <person name="Record E."/>
            <person name="Riano-Pachon D.M."/>
            <person name="Robert V."/>
            <person name="Roehrig J."/>
            <person name="Ruller R."/>
            <person name="Salamov A."/>
            <person name="Salih N.S."/>
            <person name="Samson R.A."/>
            <person name="Sandor E."/>
            <person name="Sanguinetti M."/>
            <person name="Schuetze T."/>
            <person name="Sepcic K."/>
            <person name="Shelest E."/>
            <person name="Sherlock G."/>
            <person name="Sophianopoulou V."/>
            <person name="Squina F.M."/>
            <person name="Sun H."/>
            <person name="Susca A."/>
            <person name="Todd R.B."/>
            <person name="Tsang A."/>
            <person name="Unkles S.E."/>
            <person name="van de Wiele N."/>
            <person name="van Rossen-Uffink D."/>
            <person name="Oliveira J.V."/>
            <person name="Vesth T.C."/>
            <person name="Visser J."/>
            <person name="Yu J.-H."/>
            <person name="Zhou M."/>
            <person name="Andersen M.R."/>
            <person name="Archer D.B."/>
            <person name="Baker S.E."/>
            <person name="Benoit I."/>
            <person name="Brakhage A.A."/>
            <person name="Braus G.H."/>
            <person name="Fischer R."/>
            <person name="Frisvad J.C."/>
            <person name="Goldman G.H."/>
            <person name="Houbraken J."/>
            <person name="Oakley B."/>
            <person name="Pocsi I."/>
            <person name="Scazzocchio C."/>
            <person name="Seiboth B."/>
            <person name="vanKuyk P.A."/>
            <person name="Wortman J."/>
            <person name="Dyer P.S."/>
            <person name="Grigoriev I.V."/>
        </authorList>
    </citation>
    <scope>NUCLEOTIDE SEQUENCE [LARGE SCALE GENOMIC DNA]</scope>
    <source>
        <strain evidence="4">CBS 506.65</strain>
    </source>
</reference>
<dbReference type="PANTHER" id="PTHR48081">
    <property type="entry name" value="AB HYDROLASE SUPERFAMILY PROTEIN C4A8.06C"/>
    <property type="match status" value="1"/>
</dbReference>
<dbReference type="VEuPathDB" id="FungiDB:ASPZODRAFT_1124063"/>
<dbReference type="InterPro" id="IPR013094">
    <property type="entry name" value="AB_hydrolase_3"/>
</dbReference>
<sequence length="361" mass="39182">MASGQSHVPPRLTLPERIVFAAKCCFLIPGVGLRVVWQALKTRDFSLKALKASFIKGVVQVSTKLSLRELRSFTQPSGSIIDHVCETEGFSHETTTLDAGQYGQAVLHFIDCAVHTPGNILLYLHGGGYIFPISAVQVGFAHAAAAKSKSNLVILEYTLAPKLKYPGQLAQAVAALRLLLDHHDASEIIVGGDSAGGNLTLAILAHLRQPHPLVQPISEGGPCQLRAAFCVSPRCANDSAAPSYNLNASKDIVNSDSMKLFTSNWEPANDEVWATPVAAGDDFWHYVHTKQLLLLAGTAEVYVDDIKRLAEMMGDKNQYGSKVELVLCAEEIHTQAVLDFGADNWDGVMLKVLFTWLLNLK</sequence>
<dbReference type="GeneID" id="34607504"/>
<dbReference type="Proteomes" id="UP000184188">
    <property type="component" value="Unassembled WGS sequence"/>
</dbReference>
<dbReference type="PANTHER" id="PTHR48081:SF18">
    <property type="entry name" value="ALPHA_BETA HYDROLASE FOLD-3 DOMAIN-CONTAINING PROTEIN"/>
    <property type="match status" value="1"/>
</dbReference>
<evidence type="ECO:0000259" key="2">
    <source>
        <dbReference type="Pfam" id="PF07859"/>
    </source>
</evidence>
<feature type="domain" description="Alpha/beta hydrolase fold-3" evidence="2">
    <location>
        <begin position="121"/>
        <end position="334"/>
    </location>
</feature>
<dbReference type="GO" id="GO:0016787">
    <property type="term" value="F:hydrolase activity"/>
    <property type="evidence" value="ECO:0007669"/>
    <property type="project" value="UniProtKB-KW"/>
</dbReference>
<dbReference type="SUPFAM" id="SSF53474">
    <property type="entry name" value="alpha/beta-Hydrolases"/>
    <property type="match status" value="1"/>
</dbReference>